<reference evidence="2" key="1">
    <citation type="submission" date="2021-10" db="EMBL/GenBank/DDBJ databases">
        <title>Melipona bicolor Genome sequencing and assembly.</title>
        <authorList>
            <person name="Araujo N.S."/>
            <person name="Arias M.C."/>
        </authorList>
    </citation>
    <scope>NUCLEOTIDE SEQUENCE</scope>
    <source>
        <strain evidence="2">USP_2M_L1-L4_2017</strain>
        <tissue evidence="2">Whole body</tissue>
    </source>
</reference>
<feature type="region of interest" description="Disordered" evidence="1">
    <location>
        <begin position="1"/>
        <end position="88"/>
    </location>
</feature>
<evidence type="ECO:0000256" key="1">
    <source>
        <dbReference type="SAM" id="MobiDB-lite"/>
    </source>
</evidence>
<sequence length="119" mass="13039">MAAGNLDFRKGSIYHLKDQGGNWDTEPKEERVQPKKEKTEQSANGAVSPSGEPQANQGTATTGSLPISAAPPNSGDQQKPNRPNTLEARVVTRRLILFDSEYSRSVESLSERSNLFLRV</sequence>
<gene>
    <name evidence="2" type="ORF">K0M31_011494</name>
</gene>
<dbReference type="Proteomes" id="UP001177670">
    <property type="component" value="Unassembled WGS sequence"/>
</dbReference>
<evidence type="ECO:0000313" key="2">
    <source>
        <dbReference type="EMBL" id="KAK1133700.1"/>
    </source>
</evidence>
<evidence type="ECO:0000313" key="3">
    <source>
        <dbReference type="Proteomes" id="UP001177670"/>
    </source>
</evidence>
<feature type="compositionally biased region" description="Basic and acidic residues" evidence="1">
    <location>
        <begin position="25"/>
        <end position="40"/>
    </location>
</feature>
<dbReference type="AlphaFoldDB" id="A0AA40KUY5"/>
<name>A0AA40KUY5_9HYME</name>
<feature type="compositionally biased region" description="Polar residues" evidence="1">
    <location>
        <begin position="74"/>
        <end position="84"/>
    </location>
</feature>
<protein>
    <submittedName>
        <fullName evidence="2">Uncharacterized protein</fullName>
    </submittedName>
</protein>
<organism evidence="2 3">
    <name type="scientific">Melipona bicolor</name>
    <dbReference type="NCBI Taxonomy" id="60889"/>
    <lineage>
        <taxon>Eukaryota</taxon>
        <taxon>Metazoa</taxon>
        <taxon>Ecdysozoa</taxon>
        <taxon>Arthropoda</taxon>
        <taxon>Hexapoda</taxon>
        <taxon>Insecta</taxon>
        <taxon>Pterygota</taxon>
        <taxon>Neoptera</taxon>
        <taxon>Endopterygota</taxon>
        <taxon>Hymenoptera</taxon>
        <taxon>Apocrita</taxon>
        <taxon>Aculeata</taxon>
        <taxon>Apoidea</taxon>
        <taxon>Anthophila</taxon>
        <taxon>Apidae</taxon>
        <taxon>Melipona</taxon>
    </lineage>
</organism>
<proteinExistence type="predicted"/>
<comment type="caution">
    <text evidence="2">The sequence shown here is derived from an EMBL/GenBank/DDBJ whole genome shotgun (WGS) entry which is preliminary data.</text>
</comment>
<feature type="compositionally biased region" description="Basic and acidic residues" evidence="1">
    <location>
        <begin position="7"/>
        <end position="18"/>
    </location>
</feature>
<keyword evidence="3" id="KW-1185">Reference proteome</keyword>
<dbReference type="EMBL" id="JAHYIQ010000003">
    <property type="protein sequence ID" value="KAK1133700.1"/>
    <property type="molecule type" value="Genomic_DNA"/>
</dbReference>
<accession>A0AA40KUY5</accession>
<feature type="compositionally biased region" description="Polar residues" evidence="1">
    <location>
        <begin position="41"/>
        <end position="65"/>
    </location>
</feature>